<feature type="domain" description="Signal transduction histidine kinase subgroup 3 dimerisation and phosphoacceptor" evidence="5">
    <location>
        <begin position="193"/>
        <end position="256"/>
    </location>
</feature>
<dbReference type="Gene3D" id="3.30.565.10">
    <property type="entry name" value="Histidine kinase-like ATPase, C-terminal domain"/>
    <property type="match status" value="1"/>
</dbReference>
<keyword evidence="3" id="KW-0902">Two-component regulatory system</keyword>
<evidence type="ECO:0000256" key="4">
    <source>
        <dbReference type="SAM" id="Phobius"/>
    </source>
</evidence>
<dbReference type="PANTHER" id="PTHR24421:SF63">
    <property type="entry name" value="SENSOR HISTIDINE KINASE DESK"/>
    <property type="match status" value="1"/>
</dbReference>
<keyword evidence="2 6" id="KW-0418">Kinase</keyword>
<reference evidence="6 7" key="1">
    <citation type="journal article" date="2019" name="Int. J. Syst. Evol. Microbiol.">
        <title>The Global Catalogue of Microorganisms (GCM) 10K type strain sequencing project: providing services to taxonomists for standard genome sequencing and annotation.</title>
        <authorList>
            <consortium name="The Broad Institute Genomics Platform"/>
            <consortium name="The Broad Institute Genome Sequencing Center for Infectious Disease"/>
            <person name="Wu L."/>
            <person name="Ma J."/>
        </authorList>
    </citation>
    <scope>NUCLEOTIDE SEQUENCE [LARGE SCALE GENOMIC DNA]</scope>
    <source>
        <strain evidence="6 7">JCM 14942</strain>
    </source>
</reference>
<feature type="transmembrane region" description="Helical" evidence="4">
    <location>
        <begin position="111"/>
        <end position="140"/>
    </location>
</feature>
<name>A0ABN2BNC6_9ACTN</name>
<dbReference type="InterPro" id="IPR036890">
    <property type="entry name" value="HATPase_C_sf"/>
</dbReference>
<evidence type="ECO:0000256" key="2">
    <source>
        <dbReference type="ARBA" id="ARBA00022777"/>
    </source>
</evidence>
<dbReference type="CDD" id="cd16917">
    <property type="entry name" value="HATPase_UhpB-NarQ-NarX-like"/>
    <property type="match status" value="1"/>
</dbReference>
<dbReference type="EMBL" id="BAAAOR010000040">
    <property type="protein sequence ID" value="GAA1544072.1"/>
    <property type="molecule type" value="Genomic_DNA"/>
</dbReference>
<evidence type="ECO:0000256" key="3">
    <source>
        <dbReference type="ARBA" id="ARBA00023012"/>
    </source>
</evidence>
<dbReference type="InterPro" id="IPR050482">
    <property type="entry name" value="Sensor_HK_TwoCompSys"/>
</dbReference>
<evidence type="ECO:0000313" key="7">
    <source>
        <dbReference type="Proteomes" id="UP001500842"/>
    </source>
</evidence>
<gene>
    <name evidence="6" type="ORF">GCM10009788_53170</name>
</gene>
<feature type="transmembrane region" description="Helical" evidence="4">
    <location>
        <begin position="85"/>
        <end position="105"/>
    </location>
</feature>
<dbReference type="Pfam" id="PF07730">
    <property type="entry name" value="HisKA_3"/>
    <property type="match status" value="1"/>
</dbReference>
<sequence length="372" mass="39816">MTTVETPGQVEPPRAMGRLGPMFAAIWLAFLLDPVRAAWTDLPAAHAWLGLVATLVFAATYLALWIAVRTDRARLVQVPPLRTRLVWMAALSGLAAVMVAALGQVGTASVVYLAVTVVMLFPVAVFVPVVAALAVAVLVTGVALPGWEHSPWLAFSIIAASLAVFGVRSMMNRNLELIRAHETNAELAAEQVRNRLARDLHDILGHSLTVITIKAELAGRLFDADPERARAELTDLERLSRDALADVRRAVEGYRDLTLPGEIARARTALAAAQIDAALPNSTDEVPSEARELFAWAVREAVTNVVRHSGARHCEVRLSPHAVEVRDDGRGVPAGATHGSGLTGLQERATALGATLVTRSLDPGWSVAVVLR</sequence>
<feature type="transmembrane region" description="Helical" evidence="4">
    <location>
        <begin position="47"/>
        <end position="64"/>
    </location>
</feature>
<dbReference type="PANTHER" id="PTHR24421">
    <property type="entry name" value="NITRATE/NITRITE SENSOR PROTEIN NARX-RELATED"/>
    <property type="match status" value="1"/>
</dbReference>
<protein>
    <submittedName>
        <fullName evidence="6">Sensor histidine kinase</fullName>
    </submittedName>
</protein>
<keyword evidence="1" id="KW-0808">Transferase</keyword>
<evidence type="ECO:0000259" key="5">
    <source>
        <dbReference type="Pfam" id="PF07730"/>
    </source>
</evidence>
<dbReference type="Proteomes" id="UP001500842">
    <property type="component" value="Unassembled WGS sequence"/>
</dbReference>
<accession>A0ABN2BNC6</accession>
<proteinExistence type="predicted"/>
<evidence type="ECO:0000256" key="1">
    <source>
        <dbReference type="ARBA" id="ARBA00022679"/>
    </source>
</evidence>
<keyword evidence="4" id="KW-0812">Transmembrane</keyword>
<comment type="caution">
    <text evidence="6">The sequence shown here is derived from an EMBL/GenBank/DDBJ whole genome shotgun (WGS) entry which is preliminary data.</text>
</comment>
<dbReference type="GO" id="GO:0016301">
    <property type="term" value="F:kinase activity"/>
    <property type="evidence" value="ECO:0007669"/>
    <property type="project" value="UniProtKB-KW"/>
</dbReference>
<keyword evidence="7" id="KW-1185">Reference proteome</keyword>
<feature type="transmembrane region" description="Helical" evidence="4">
    <location>
        <begin position="152"/>
        <end position="171"/>
    </location>
</feature>
<organism evidence="6 7">
    <name type="scientific">Nocardioides humi</name>
    <dbReference type="NCBI Taxonomy" id="449461"/>
    <lineage>
        <taxon>Bacteria</taxon>
        <taxon>Bacillati</taxon>
        <taxon>Actinomycetota</taxon>
        <taxon>Actinomycetes</taxon>
        <taxon>Propionibacteriales</taxon>
        <taxon>Nocardioidaceae</taxon>
        <taxon>Nocardioides</taxon>
    </lineage>
</organism>
<keyword evidence="4" id="KW-1133">Transmembrane helix</keyword>
<keyword evidence="4" id="KW-0472">Membrane</keyword>
<evidence type="ECO:0000313" key="6">
    <source>
        <dbReference type="EMBL" id="GAA1544072.1"/>
    </source>
</evidence>
<dbReference type="InterPro" id="IPR011712">
    <property type="entry name" value="Sig_transdc_His_kin_sub3_dim/P"/>
</dbReference>
<dbReference type="SUPFAM" id="SSF55874">
    <property type="entry name" value="ATPase domain of HSP90 chaperone/DNA topoisomerase II/histidine kinase"/>
    <property type="match status" value="1"/>
</dbReference>
<dbReference type="Gene3D" id="1.20.5.1930">
    <property type="match status" value="1"/>
</dbReference>